<dbReference type="SUPFAM" id="SSF46785">
    <property type="entry name" value="Winged helix' DNA-binding domain"/>
    <property type="match status" value="1"/>
</dbReference>
<accession>I1YLL9</accession>
<dbReference type="OrthoDB" id="9804020at2"/>
<evidence type="ECO:0000256" key="4">
    <source>
        <dbReference type="ARBA" id="ARBA00023125"/>
    </source>
</evidence>
<dbReference type="GO" id="GO:0003700">
    <property type="term" value="F:DNA-binding transcription factor activity"/>
    <property type="evidence" value="ECO:0007669"/>
    <property type="project" value="InterPro"/>
</dbReference>
<dbReference type="SMART" id="SM00345">
    <property type="entry name" value="HTH_GNTR"/>
    <property type="match status" value="1"/>
</dbReference>
<dbReference type="InterPro" id="IPR004839">
    <property type="entry name" value="Aminotransferase_I/II_large"/>
</dbReference>
<dbReference type="eggNOG" id="COG1167">
    <property type="taxonomic scope" value="Bacteria"/>
</dbReference>
<keyword evidence="7" id="KW-0032">Aminotransferase</keyword>
<feature type="domain" description="HTH gntR-type" evidence="6">
    <location>
        <begin position="13"/>
        <end position="81"/>
    </location>
</feature>
<organism evidence="7 8">
    <name type="scientific">Methylophaga frappieri (strain ATCC BAA-2434 / DSM 25690 / JAM7)</name>
    <dbReference type="NCBI Taxonomy" id="754477"/>
    <lineage>
        <taxon>Bacteria</taxon>
        <taxon>Pseudomonadati</taxon>
        <taxon>Pseudomonadota</taxon>
        <taxon>Gammaproteobacteria</taxon>
        <taxon>Thiotrichales</taxon>
        <taxon>Piscirickettsiaceae</taxon>
        <taxon>Methylophaga</taxon>
    </lineage>
</organism>
<dbReference type="Gene3D" id="3.90.1150.10">
    <property type="entry name" value="Aspartate Aminotransferase, domain 1"/>
    <property type="match status" value="1"/>
</dbReference>
<dbReference type="InterPro" id="IPR051446">
    <property type="entry name" value="HTH_trans_reg/aminotransferase"/>
</dbReference>
<dbReference type="Gene3D" id="3.40.640.10">
    <property type="entry name" value="Type I PLP-dependent aspartate aminotransferase-like (Major domain)"/>
    <property type="match status" value="1"/>
</dbReference>
<keyword evidence="3" id="KW-0805">Transcription regulation</keyword>
<dbReference type="InterPro" id="IPR036390">
    <property type="entry name" value="WH_DNA-bd_sf"/>
</dbReference>
<reference evidence="7 8" key="1">
    <citation type="journal article" date="2012" name="J. Bacteriol.">
        <title>Complete genome sequences of Methylophaga sp. strain JAM1 and Methylophaga sp. strain JAM7.</title>
        <authorList>
            <person name="Villeneuve C."/>
            <person name="Martineau C."/>
            <person name="Mauffrey F."/>
            <person name="Villemur R."/>
        </authorList>
    </citation>
    <scope>NUCLEOTIDE SEQUENCE [LARGE SCALE GENOMIC DNA]</scope>
    <source>
        <strain evidence="7 8">JAM7</strain>
    </source>
</reference>
<evidence type="ECO:0000256" key="3">
    <source>
        <dbReference type="ARBA" id="ARBA00023015"/>
    </source>
</evidence>
<proteinExistence type="inferred from homology"/>
<dbReference type="InterPro" id="IPR015421">
    <property type="entry name" value="PyrdxlP-dep_Trfase_major"/>
</dbReference>
<evidence type="ECO:0000259" key="6">
    <source>
        <dbReference type="PROSITE" id="PS50949"/>
    </source>
</evidence>
<dbReference type="Pfam" id="PF00155">
    <property type="entry name" value="Aminotran_1_2"/>
    <property type="match status" value="1"/>
</dbReference>
<keyword evidence="7" id="KW-0808">Transferase</keyword>
<keyword evidence="2" id="KW-0663">Pyridoxal phosphate</keyword>
<protein>
    <submittedName>
        <fullName evidence="7">Transcriptional regulator, GntR family domain / Aspartate aminotransferase</fullName>
        <ecNumber evidence="7">2.6.1.1</ecNumber>
    </submittedName>
</protein>
<dbReference type="RefSeq" id="WP_014705230.1">
    <property type="nucleotide sequence ID" value="NC_017856.1"/>
</dbReference>
<dbReference type="InterPro" id="IPR036388">
    <property type="entry name" value="WH-like_DNA-bd_sf"/>
</dbReference>
<dbReference type="GO" id="GO:0030170">
    <property type="term" value="F:pyridoxal phosphate binding"/>
    <property type="evidence" value="ECO:0007669"/>
    <property type="project" value="InterPro"/>
</dbReference>
<dbReference type="InterPro" id="IPR015422">
    <property type="entry name" value="PyrdxlP-dep_Trfase_small"/>
</dbReference>
<keyword evidence="5" id="KW-0804">Transcription</keyword>
<sequence length="464" mass="51171">MSIWQPRINAQARVKYVGIVEALESDIKNRQVKPGDRLPTQRQIANVLGVDLTTVTRAMKEAASKGLVEAQIGNGTFIAQTAYNQYNVLHLTEGKHLDLSMNNPPNPVNLKLELEIAEALTQLSETGEQPLNHLSYQETAGHPDDREAGRVWLFDKLGQEKADAILVTSGAHNAIYSILSYLKRSGIKSIAAPELCYPGLRAIADQLQLEVYSVAMDGEGVIPEALEKVIKYYRVGAFYVTPNFDNPTSTTLPSERRIKIADIAQKYQIQLIEDDPYYVFLDTPLPALYTLVPPQTWHIATVSKCLSPALRVAFVVTPNVTEALALAEETRVNNIMSPPLMSAVVARWIQTGRILPLIEAIKSENSQRQALASSIFNLTTKNASAAPHMWLPLPRGMTALNFSEQAGRLGVSVVPSTAFVSTRSQRQGVRISLGGARDYTSLEQGLQLLSNLYLNRENRSKSII</sequence>
<dbReference type="EC" id="2.6.1.1" evidence="7"/>
<keyword evidence="4" id="KW-0238">DNA-binding</keyword>
<keyword evidence="8" id="KW-1185">Reference proteome</keyword>
<dbReference type="HOGENOM" id="CLU_017584_0_0_6"/>
<dbReference type="InterPro" id="IPR015424">
    <property type="entry name" value="PyrdxlP-dep_Trfase"/>
</dbReference>
<dbReference type="CDD" id="cd07377">
    <property type="entry name" value="WHTH_GntR"/>
    <property type="match status" value="1"/>
</dbReference>
<evidence type="ECO:0000256" key="5">
    <source>
        <dbReference type="ARBA" id="ARBA00023163"/>
    </source>
</evidence>
<evidence type="ECO:0000313" key="8">
    <source>
        <dbReference type="Proteomes" id="UP000009145"/>
    </source>
</evidence>
<name>I1YLL9_METFJ</name>
<dbReference type="PANTHER" id="PTHR46577">
    <property type="entry name" value="HTH-TYPE TRANSCRIPTIONAL REGULATORY PROTEIN GABR"/>
    <property type="match status" value="1"/>
</dbReference>
<dbReference type="GO" id="GO:0004069">
    <property type="term" value="F:L-aspartate:2-oxoglutarate aminotransferase activity"/>
    <property type="evidence" value="ECO:0007669"/>
    <property type="project" value="UniProtKB-EC"/>
</dbReference>
<evidence type="ECO:0000313" key="7">
    <source>
        <dbReference type="EMBL" id="AFJ03812.1"/>
    </source>
</evidence>
<dbReference type="CDD" id="cd00609">
    <property type="entry name" value="AAT_like"/>
    <property type="match status" value="1"/>
</dbReference>
<dbReference type="InterPro" id="IPR000524">
    <property type="entry name" value="Tscrpt_reg_HTH_GntR"/>
</dbReference>
<dbReference type="AlphaFoldDB" id="I1YLL9"/>
<dbReference type="KEGG" id="mec:Q7C_2692"/>
<dbReference type="SUPFAM" id="SSF53383">
    <property type="entry name" value="PLP-dependent transferases"/>
    <property type="match status" value="1"/>
</dbReference>
<comment type="similarity">
    <text evidence="1">In the C-terminal section; belongs to the class-I pyridoxal-phosphate-dependent aminotransferase family.</text>
</comment>
<dbReference type="PATRIC" id="fig|754477.3.peg.2647"/>
<dbReference type="EMBL" id="CP003380">
    <property type="protein sequence ID" value="AFJ03812.1"/>
    <property type="molecule type" value="Genomic_DNA"/>
</dbReference>
<dbReference type="GO" id="GO:0003677">
    <property type="term" value="F:DNA binding"/>
    <property type="evidence" value="ECO:0007669"/>
    <property type="project" value="UniProtKB-KW"/>
</dbReference>
<gene>
    <name evidence="7" type="ordered locus">Q7C_2692</name>
</gene>
<dbReference type="Gene3D" id="1.10.10.10">
    <property type="entry name" value="Winged helix-like DNA-binding domain superfamily/Winged helix DNA-binding domain"/>
    <property type="match status" value="1"/>
</dbReference>
<dbReference type="Pfam" id="PF00392">
    <property type="entry name" value="GntR"/>
    <property type="match status" value="1"/>
</dbReference>
<evidence type="ECO:0000256" key="1">
    <source>
        <dbReference type="ARBA" id="ARBA00005384"/>
    </source>
</evidence>
<dbReference type="PANTHER" id="PTHR46577:SF1">
    <property type="entry name" value="HTH-TYPE TRANSCRIPTIONAL REGULATORY PROTEIN GABR"/>
    <property type="match status" value="1"/>
</dbReference>
<dbReference type="Proteomes" id="UP000009145">
    <property type="component" value="Chromosome"/>
</dbReference>
<dbReference type="PROSITE" id="PS50949">
    <property type="entry name" value="HTH_GNTR"/>
    <property type="match status" value="1"/>
</dbReference>
<evidence type="ECO:0000256" key="2">
    <source>
        <dbReference type="ARBA" id="ARBA00022898"/>
    </source>
</evidence>
<dbReference type="STRING" id="754477.Q7C_2692"/>